<feature type="compositionally biased region" description="Low complexity" evidence="11">
    <location>
        <begin position="14"/>
        <end position="26"/>
    </location>
</feature>
<keyword evidence="8 9" id="KW-0472">Membrane</keyword>
<feature type="compositionally biased region" description="Low complexity" evidence="11">
    <location>
        <begin position="510"/>
        <end position="529"/>
    </location>
</feature>
<sequence length="600" mass="67358">MSIDINWSLLNTPSSFSSSEAGPSTSTRRADTTDPFSNGYPGASSSSSSFGNIEDLDSTTEGIDFTNDLSESLINLLNEQLKTTKRPSFIGPITITSFNFGDLGPELEIKDIRDVWRVFDLGDEQGDEELLEQEQAELEKQFKKDEELTNSLRGVESKLDNERYEYIAGNNIDQDTYNNNNDDIGVDYNDNYHHHPHLDVRSTIKKKSNNNRHSHSGSQFQSQPHSLSYSRNQPPTYFSRSHSHSQSQSQYPQIPRSISNPHVLSSNIAGSSTSNSGKSFIPFPFDPNSSGLNGIVNHNHNNNQQNDFHGFNGFNQMSASSALFSPGLGRRPASIASLPLNRPSSIVGMGVGLNSSASILSPTHIHTHGNRNRDRSNTRDILDLDEEEGIQIIPLTREHSSFELPISSPPAKPPKNLPQHKETKRDIPSLQIHLNLKHKSNLNLCLLTSLQVNYPSNLFMSLPLKLLVTGFELNSELIIAYSNEKNRLHLTILDQPEEEEEEEDDNLNDQSQHSQHQQNNNNNNNSYYRSSKRNSMLLLDNQKIPIGQRLLPNLQIESEIGHSDAHVLRNVGKVERFIVDVIRKTLVEELVFPNFHTIAL</sequence>
<keyword evidence="7 9" id="KW-0496">Mitochondrion</keyword>
<dbReference type="PANTHER" id="PTHR28204:SF1">
    <property type="entry name" value="MITOCHONDRIAL DISTRIBUTION AND MORPHOLOGY PROTEIN 12"/>
    <property type="match status" value="1"/>
</dbReference>
<evidence type="ECO:0000256" key="9">
    <source>
        <dbReference type="HAMAP-Rule" id="MF_03104"/>
    </source>
</evidence>
<keyword evidence="6" id="KW-0446">Lipid-binding</keyword>
<accession>A0AAX4JP83</accession>
<evidence type="ECO:0000256" key="4">
    <source>
        <dbReference type="ARBA" id="ARBA00022824"/>
    </source>
</evidence>
<evidence type="ECO:0000259" key="12">
    <source>
        <dbReference type="PROSITE" id="PS51847"/>
    </source>
</evidence>
<keyword evidence="3 9" id="KW-1000">Mitochondrion outer membrane</keyword>
<feature type="compositionally biased region" description="Low complexity" evidence="11">
    <location>
        <begin position="244"/>
        <end position="271"/>
    </location>
</feature>
<keyword evidence="10" id="KW-0175">Coiled coil</keyword>
<feature type="compositionally biased region" description="Low complexity" evidence="11">
    <location>
        <begin position="172"/>
        <end position="183"/>
    </location>
</feature>
<evidence type="ECO:0000256" key="3">
    <source>
        <dbReference type="ARBA" id="ARBA00022787"/>
    </source>
</evidence>
<evidence type="ECO:0000313" key="14">
    <source>
        <dbReference type="Proteomes" id="UP001355207"/>
    </source>
</evidence>
<dbReference type="GO" id="GO:0045040">
    <property type="term" value="P:protein insertion into mitochondrial outer membrane"/>
    <property type="evidence" value="ECO:0007669"/>
    <property type="project" value="UniProtKB-UniRule"/>
</dbReference>
<feature type="compositionally biased region" description="Polar residues" evidence="11">
    <location>
        <begin position="216"/>
        <end position="238"/>
    </location>
</feature>
<evidence type="ECO:0000256" key="5">
    <source>
        <dbReference type="ARBA" id="ARBA00023055"/>
    </source>
</evidence>
<protein>
    <recommendedName>
        <fullName evidence="9">Mitochondrial distribution and morphology protein 12</fullName>
    </recommendedName>
    <alternativeName>
        <fullName evidence="9">Mitochondrial inheritance component MDM12</fullName>
    </alternativeName>
</protein>
<evidence type="ECO:0000256" key="11">
    <source>
        <dbReference type="SAM" id="MobiDB-lite"/>
    </source>
</evidence>
<evidence type="ECO:0000313" key="13">
    <source>
        <dbReference type="EMBL" id="WWC87164.1"/>
    </source>
</evidence>
<reference evidence="13 14" key="1">
    <citation type="submission" date="2024-01" db="EMBL/GenBank/DDBJ databases">
        <title>Comparative genomics of Cryptococcus and Kwoniella reveals pathogenesis evolution and contrasting modes of karyotype evolution via chromosome fusion or intercentromeric recombination.</title>
        <authorList>
            <person name="Coelho M.A."/>
            <person name="David-Palma M."/>
            <person name="Shea T."/>
            <person name="Bowers K."/>
            <person name="McGinley-Smith S."/>
            <person name="Mohammad A.W."/>
            <person name="Gnirke A."/>
            <person name="Yurkov A.M."/>
            <person name="Nowrousian M."/>
            <person name="Sun S."/>
            <person name="Cuomo C.A."/>
            <person name="Heitman J."/>
        </authorList>
    </citation>
    <scope>NUCLEOTIDE SEQUENCE [LARGE SCALE GENOMIC DNA]</scope>
    <source>
        <strain evidence="13 14">CBS 6074</strain>
    </source>
</reference>
<evidence type="ECO:0000256" key="6">
    <source>
        <dbReference type="ARBA" id="ARBA00023121"/>
    </source>
</evidence>
<feature type="region of interest" description="Disordered" evidence="11">
    <location>
        <begin position="362"/>
        <end position="381"/>
    </location>
</feature>
<feature type="compositionally biased region" description="Acidic residues" evidence="11">
    <location>
        <begin position="496"/>
        <end position="507"/>
    </location>
</feature>
<dbReference type="Pfam" id="PF26544">
    <property type="entry name" value="Mdm12"/>
    <property type="match status" value="1"/>
</dbReference>
<evidence type="ECO:0000256" key="2">
    <source>
        <dbReference type="ARBA" id="ARBA00022448"/>
    </source>
</evidence>
<keyword evidence="5" id="KW-0445">Lipid transport</keyword>
<dbReference type="InterPro" id="IPR027532">
    <property type="entry name" value="Mdm12"/>
</dbReference>
<proteinExistence type="inferred from homology"/>
<dbReference type="EMBL" id="CP144099">
    <property type="protein sequence ID" value="WWC87164.1"/>
    <property type="molecule type" value="Genomic_DNA"/>
</dbReference>
<feature type="compositionally biased region" description="Basic and acidic residues" evidence="11">
    <location>
        <begin position="371"/>
        <end position="381"/>
    </location>
</feature>
<dbReference type="GO" id="GO:0005789">
    <property type="term" value="C:endoplasmic reticulum membrane"/>
    <property type="evidence" value="ECO:0007669"/>
    <property type="project" value="UniProtKB-SubCell"/>
</dbReference>
<feature type="domain" description="SMP-LTD" evidence="12">
    <location>
        <begin position="52"/>
        <end position="600"/>
    </location>
</feature>
<organism evidence="13 14">
    <name type="scientific">Kwoniella dendrophila CBS 6074</name>
    <dbReference type="NCBI Taxonomy" id="1295534"/>
    <lineage>
        <taxon>Eukaryota</taxon>
        <taxon>Fungi</taxon>
        <taxon>Dikarya</taxon>
        <taxon>Basidiomycota</taxon>
        <taxon>Agaricomycotina</taxon>
        <taxon>Tremellomycetes</taxon>
        <taxon>Tremellales</taxon>
        <taxon>Cryptococcaceae</taxon>
        <taxon>Kwoniella</taxon>
    </lineage>
</organism>
<dbReference type="AlphaFoldDB" id="A0AAX4JP83"/>
<feature type="region of interest" description="Disordered" evidence="11">
    <location>
        <begin position="496"/>
        <end position="529"/>
    </location>
</feature>
<evidence type="ECO:0000256" key="10">
    <source>
        <dbReference type="SAM" id="Coils"/>
    </source>
</evidence>
<dbReference type="InterPro" id="IPR031468">
    <property type="entry name" value="SMP_LBD"/>
</dbReference>
<comment type="subunit">
    <text evidence="9">Component of the ER-mitochondria encounter structure (ERMES) or MDM complex, composed of MMM1, MDM10, MDM12 and MDM34. A MMM1 homodimer associates with one molecule of MDM12 on each side in a pairwise head-to-tail manner, and the SMP-LTD domains of MMM1 and MDM12 generate a continuous hydrophobic tunnel for phospholipid trafficking.</text>
</comment>
<keyword evidence="14" id="KW-1185">Reference proteome</keyword>
<comment type="subcellular location">
    <subcellularLocation>
        <location evidence="1">Membrane</location>
    </subcellularLocation>
    <subcellularLocation>
        <location evidence="9">Mitochondrion outer membrane</location>
        <topology evidence="9">Peripheral membrane protein</topology>
        <orientation evidence="9">Cytoplasmic side</orientation>
    </subcellularLocation>
    <subcellularLocation>
        <location evidence="9">Endoplasmic reticulum membrane</location>
        <topology evidence="9">Peripheral membrane protein</topology>
        <orientation evidence="9">Cytoplasmic side</orientation>
    </subcellularLocation>
    <text evidence="9">The ERMES/MDM complex localizes to a few discrete foci (around 10 per single cell), that represent mitochondria-endoplasmic reticulum junctions. These foci are often found next to mtDNA nucleoids.</text>
</comment>
<evidence type="ECO:0000256" key="7">
    <source>
        <dbReference type="ARBA" id="ARBA00023128"/>
    </source>
</evidence>
<dbReference type="GO" id="GO:0008289">
    <property type="term" value="F:lipid binding"/>
    <property type="evidence" value="ECO:0007669"/>
    <property type="project" value="UniProtKB-KW"/>
</dbReference>
<dbReference type="CDD" id="cd21672">
    <property type="entry name" value="SMP_Mdm12"/>
    <property type="match status" value="1"/>
</dbReference>
<keyword evidence="4 9" id="KW-0256">Endoplasmic reticulum</keyword>
<feature type="compositionally biased region" description="Basic and acidic residues" evidence="11">
    <location>
        <begin position="190"/>
        <end position="202"/>
    </location>
</feature>
<evidence type="ECO:0000256" key="8">
    <source>
        <dbReference type="ARBA" id="ARBA00023136"/>
    </source>
</evidence>
<feature type="region of interest" description="Disordered" evidence="11">
    <location>
        <begin position="172"/>
        <end position="271"/>
    </location>
</feature>
<keyword evidence="2" id="KW-0813">Transport</keyword>
<evidence type="ECO:0000256" key="1">
    <source>
        <dbReference type="ARBA" id="ARBA00004370"/>
    </source>
</evidence>
<feature type="region of interest" description="Disordered" evidence="11">
    <location>
        <begin position="402"/>
        <end position="424"/>
    </location>
</feature>
<gene>
    <name evidence="9" type="primary">MDM12</name>
    <name evidence="13" type="ORF">L201_002050</name>
</gene>
<feature type="coiled-coil region" evidence="10">
    <location>
        <begin position="121"/>
        <end position="151"/>
    </location>
</feature>
<dbReference type="GO" id="GO:0015914">
    <property type="term" value="P:phospholipid transport"/>
    <property type="evidence" value="ECO:0007669"/>
    <property type="project" value="TreeGrafter"/>
</dbReference>
<dbReference type="PROSITE" id="PS51847">
    <property type="entry name" value="SMP"/>
    <property type="match status" value="1"/>
</dbReference>
<comment type="function">
    <text evidence="9">Component of the ERMES/MDM complex, which serves as a molecular tether to connect the endoplasmic reticulum (ER) and mitochondria. Components of this complex are involved in the control of mitochondrial shape and protein biogenesis, and function in nonvesicular lipid trafficking between the ER and mitochondria. MDM12 is required for the interaction of the ER-resident membrane protein MMM1 and the outer mitochondrial membrane-resident beta-barrel protein MDM10. The MDM12-MMM1 subcomplex functions in the major beta-barrel assembly pathway that is responsible for biogenesis of all mitochondrial outer membrane beta-barrel proteins, and acts in a late step after the SAM complex. The MDM10-MDM12-MMM1 subcomplex further acts in the TOM40-specific pathway after the action of the MDM12-MMM1 complex. Essential for establishing and maintaining the structure of mitochondria and maintenance of mtDNA nucleoids.</text>
</comment>
<feature type="region of interest" description="Disordered" evidence="11">
    <location>
        <begin position="14"/>
        <end position="55"/>
    </location>
</feature>
<comment type="similarity">
    <text evidence="9">Belongs to the MDM12 family.</text>
</comment>
<feature type="compositionally biased region" description="Basic residues" evidence="11">
    <location>
        <begin position="203"/>
        <end position="215"/>
    </location>
</feature>
<dbReference type="GO" id="GO:0032865">
    <property type="term" value="C:ERMES complex"/>
    <property type="evidence" value="ECO:0007669"/>
    <property type="project" value="UniProtKB-UniRule"/>
</dbReference>
<dbReference type="Proteomes" id="UP001355207">
    <property type="component" value="Chromosome 2"/>
</dbReference>
<name>A0AAX4JP83_9TREE</name>
<dbReference type="HAMAP" id="MF_03104">
    <property type="entry name" value="Mdm12"/>
    <property type="match status" value="1"/>
</dbReference>
<feature type="compositionally biased region" description="Pro residues" evidence="11">
    <location>
        <begin position="407"/>
        <end position="416"/>
    </location>
</feature>
<dbReference type="GO" id="GO:1990456">
    <property type="term" value="P:mitochondrion-endoplasmic reticulum membrane tethering"/>
    <property type="evidence" value="ECO:0007669"/>
    <property type="project" value="TreeGrafter"/>
</dbReference>
<dbReference type="PANTHER" id="PTHR28204">
    <property type="entry name" value="MITOCHONDRIAL DISTRIBUTION AND MORPHOLOGY PROTEIN 12"/>
    <property type="match status" value="1"/>
</dbReference>